<evidence type="ECO:0000313" key="2">
    <source>
        <dbReference type="Proteomes" id="UP001057860"/>
    </source>
</evidence>
<name>A0ABY5UQ73_9GAMM</name>
<keyword evidence="2" id="KW-1185">Reference proteome</keyword>
<sequence length="45" mass="5539">MELLKVNHHFGPAQANEYIARYERKWKLMDEQDNGLNTYYLFNNY</sequence>
<protein>
    <submittedName>
        <fullName evidence="1">Uncharacterized protein</fullName>
    </submittedName>
</protein>
<accession>A0ABY5UQ73</accession>
<gene>
    <name evidence="1" type="ORF">N0H69_18945</name>
</gene>
<dbReference type="Proteomes" id="UP001057860">
    <property type="component" value="Chromosome"/>
</dbReference>
<reference evidence="1" key="1">
    <citation type="submission" date="2022-08" db="EMBL/GenBank/DDBJ databases">
        <authorList>
            <person name="Bogun A."/>
            <person name="Kislichkina A."/>
            <person name="Solomentsev V."/>
            <person name="Skryabin Y."/>
            <person name="Sizova A."/>
            <person name="Platonov M."/>
            <person name="Dentovskaya S."/>
        </authorList>
    </citation>
    <scope>NUCLEOTIDE SEQUENCE</scope>
    <source>
        <strain evidence="1">SCPM-O-B-7604</strain>
    </source>
</reference>
<dbReference type="GeneID" id="75142122"/>
<organism evidence="1 2">
    <name type="scientific">Yersinia alsatica</name>
    <dbReference type="NCBI Taxonomy" id="2890317"/>
    <lineage>
        <taxon>Bacteria</taxon>
        <taxon>Pseudomonadati</taxon>
        <taxon>Pseudomonadota</taxon>
        <taxon>Gammaproteobacteria</taxon>
        <taxon>Enterobacterales</taxon>
        <taxon>Yersiniaceae</taxon>
        <taxon>Yersinia</taxon>
    </lineage>
</organism>
<dbReference type="EMBL" id="CP104006">
    <property type="protein sequence ID" value="UWM44705.1"/>
    <property type="molecule type" value="Genomic_DNA"/>
</dbReference>
<dbReference type="RefSeq" id="WP_155413409.1">
    <property type="nucleotide sequence ID" value="NZ_CP104006.1"/>
</dbReference>
<evidence type="ECO:0000313" key="1">
    <source>
        <dbReference type="EMBL" id="UWM44705.1"/>
    </source>
</evidence>
<proteinExistence type="predicted"/>